<evidence type="ECO:0000256" key="1">
    <source>
        <dbReference type="SAM" id="SignalP"/>
    </source>
</evidence>
<organism evidence="2 3">
    <name type="scientific">Strongylus vulgaris</name>
    <name type="common">Blood worm</name>
    <dbReference type="NCBI Taxonomy" id="40348"/>
    <lineage>
        <taxon>Eukaryota</taxon>
        <taxon>Metazoa</taxon>
        <taxon>Ecdysozoa</taxon>
        <taxon>Nematoda</taxon>
        <taxon>Chromadorea</taxon>
        <taxon>Rhabditida</taxon>
        <taxon>Rhabditina</taxon>
        <taxon>Rhabditomorpha</taxon>
        <taxon>Strongyloidea</taxon>
        <taxon>Strongylidae</taxon>
        <taxon>Strongylus</taxon>
    </lineage>
</organism>
<evidence type="ECO:0000313" key="2">
    <source>
        <dbReference type="EMBL" id="VDM66974.1"/>
    </source>
</evidence>
<dbReference type="OrthoDB" id="5851416at2759"/>
<protein>
    <submittedName>
        <fullName evidence="2">Uncharacterized protein</fullName>
    </submittedName>
</protein>
<name>A0A3P7IN08_STRVU</name>
<keyword evidence="1" id="KW-0732">Signal</keyword>
<sequence>MNPPTAFTLMIFLIGMVKGLKMECFSCRSNGDWSFYMERIPGLKGPNVSDVLPVSPVECIFDPMRIYADRTSVACTGYCMKWTSAKILDDGGLEVNLLRGCVETVMEPTFNVPAEDR</sequence>
<evidence type="ECO:0000313" key="3">
    <source>
        <dbReference type="Proteomes" id="UP000270094"/>
    </source>
</evidence>
<accession>A0A3P7IN08</accession>
<dbReference type="Proteomes" id="UP000270094">
    <property type="component" value="Unassembled WGS sequence"/>
</dbReference>
<keyword evidence="3" id="KW-1185">Reference proteome</keyword>
<dbReference type="AlphaFoldDB" id="A0A3P7IN08"/>
<dbReference type="EMBL" id="UYYB01004212">
    <property type="protein sequence ID" value="VDM66974.1"/>
    <property type="molecule type" value="Genomic_DNA"/>
</dbReference>
<feature type="signal peptide" evidence="1">
    <location>
        <begin position="1"/>
        <end position="19"/>
    </location>
</feature>
<reference evidence="2 3" key="1">
    <citation type="submission" date="2018-11" db="EMBL/GenBank/DDBJ databases">
        <authorList>
            <consortium name="Pathogen Informatics"/>
        </authorList>
    </citation>
    <scope>NUCLEOTIDE SEQUENCE [LARGE SCALE GENOMIC DNA]</scope>
</reference>
<proteinExistence type="predicted"/>
<gene>
    <name evidence="2" type="ORF">SVUK_LOCUS1972</name>
</gene>
<feature type="chain" id="PRO_5018026033" evidence="1">
    <location>
        <begin position="20"/>
        <end position="117"/>
    </location>
</feature>